<dbReference type="KEGG" id="mcad:Pan265_20400"/>
<dbReference type="Proteomes" id="UP000320386">
    <property type="component" value="Chromosome"/>
</dbReference>
<keyword evidence="2" id="KW-1185">Reference proteome</keyword>
<protein>
    <submittedName>
        <fullName evidence="1">Uncharacterized protein</fullName>
    </submittedName>
</protein>
<sequence>MVMVESLAPMNWPSVSKVRTPVPTRRSRATVSSLSAKKRQVVPELLVPSRTMFEGDGEGCAEAVVDDEGGLRGLADGGVVEVVGGEVEGGDGRGGVGVDDEVGALEVDGVAGAEVALEAEFAGGGDGDAAAERGIDAEEVLVEVEQVLDGGAGGVGGGGPRWEDLEGLVA</sequence>
<evidence type="ECO:0000313" key="1">
    <source>
        <dbReference type="EMBL" id="QDU72177.1"/>
    </source>
</evidence>
<accession>A0A518BYX3</accession>
<name>A0A518BYX3_9BACT</name>
<dbReference type="AlphaFoldDB" id="A0A518BYX3"/>
<organism evidence="1 2">
    <name type="scientific">Mucisphaera calidilacus</name>
    <dbReference type="NCBI Taxonomy" id="2527982"/>
    <lineage>
        <taxon>Bacteria</taxon>
        <taxon>Pseudomonadati</taxon>
        <taxon>Planctomycetota</taxon>
        <taxon>Phycisphaerae</taxon>
        <taxon>Phycisphaerales</taxon>
        <taxon>Phycisphaeraceae</taxon>
        <taxon>Mucisphaera</taxon>
    </lineage>
</organism>
<evidence type="ECO:0000313" key="2">
    <source>
        <dbReference type="Proteomes" id="UP000320386"/>
    </source>
</evidence>
<gene>
    <name evidence="1" type="ORF">Pan265_20400</name>
</gene>
<dbReference type="EMBL" id="CP036280">
    <property type="protein sequence ID" value="QDU72177.1"/>
    <property type="molecule type" value="Genomic_DNA"/>
</dbReference>
<proteinExistence type="predicted"/>
<reference evidence="1 2" key="1">
    <citation type="submission" date="2019-02" db="EMBL/GenBank/DDBJ databases">
        <title>Deep-cultivation of Planctomycetes and their phenomic and genomic characterization uncovers novel biology.</title>
        <authorList>
            <person name="Wiegand S."/>
            <person name="Jogler M."/>
            <person name="Boedeker C."/>
            <person name="Pinto D."/>
            <person name="Vollmers J."/>
            <person name="Rivas-Marin E."/>
            <person name="Kohn T."/>
            <person name="Peeters S.H."/>
            <person name="Heuer A."/>
            <person name="Rast P."/>
            <person name="Oberbeckmann S."/>
            <person name="Bunk B."/>
            <person name="Jeske O."/>
            <person name="Meyerdierks A."/>
            <person name="Storesund J.E."/>
            <person name="Kallscheuer N."/>
            <person name="Luecker S."/>
            <person name="Lage O.M."/>
            <person name="Pohl T."/>
            <person name="Merkel B.J."/>
            <person name="Hornburger P."/>
            <person name="Mueller R.-W."/>
            <person name="Bruemmer F."/>
            <person name="Labrenz M."/>
            <person name="Spormann A.M."/>
            <person name="Op den Camp H."/>
            <person name="Overmann J."/>
            <person name="Amann R."/>
            <person name="Jetten M.S.M."/>
            <person name="Mascher T."/>
            <person name="Medema M.H."/>
            <person name="Devos D.P."/>
            <person name="Kaster A.-K."/>
            <person name="Ovreas L."/>
            <person name="Rohde M."/>
            <person name="Galperin M.Y."/>
            <person name="Jogler C."/>
        </authorList>
    </citation>
    <scope>NUCLEOTIDE SEQUENCE [LARGE SCALE GENOMIC DNA]</scope>
    <source>
        <strain evidence="1 2">Pan265</strain>
    </source>
</reference>